<organism evidence="2 3">
    <name type="scientific">Allokutzneria multivorans</name>
    <dbReference type="NCBI Taxonomy" id="1142134"/>
    <lineage>
        <taxon>Bacteria</taxon>
        <taxon>Bacillati</taxon>
        <taxon>Actinomycetota</taxon>
        <taxon>Actinomycetes</taxon>
        <taxon>Pseudonocardiales</taxon>
        <taxon>Pseudonocardiaceae</taxon>
        <taxon>Allokutzneria</taxon>
    </lineage>
</organism>
<name>A0ABP7U777_9PSEU</name>
<feature type="region of interest" description="Disordered" evidence="1">
    <location>
        <begin position="1"/>
        <end position="36"/>
    </location>
</feature>
<dbReference type="RefSeq" id="WP_344886100.1">
    <property type="nucleotide sequence ID" value="NZ_BAABAL010000028.1"/>
</dbReference>
<protein>
    <submittedName>
        <fullName evidence="2">Asp23/Gls24 family envelope stress response protein</fullName>
    </submittedName>
</protein>
<reference evidence="3" key="1">
    <citation type="journal article" date="2019" name="Int. J. Syst. Evol. Microbiol.">
        <title>The Global Catalogue of Microorganisms (GCM) 10K type strain sequencing project: providing services to taxonomists for standard genome sequencing and annotation.</title>
        <authorList>
            <consortium name="The Broad Institute Genomics Platform"/>
            <consortium name="The Broad Institute Genome Sequencing Center for Infectious Disease"/>
            <person name="Wu L."/>
            <person name="Ma J."/>
        </authorList>
    </citation>
    <scope>NUCLEOTIDE SEQUENCE [LARGE SCALE GENOMIC DNA]</scope>
    <source>
        <strain evidence="3">JCM 17342</strain>
    </source>
</reference>
<dbReference type="EMBL" id="BAABAL010000028">
    <property type="protein sequence ID" value="GAA4037140.1"/>
    <property type="molecule type" value="Genomic_DNA"/>
</dbReference>
<gene>
    <name evidence="2" type="ORF">GCM10022247_73700</name>
</gene>
<sequence length="138" mass="14937">MSAPATAVEVPEQREALPEDVLAGESPGEGSERGSLEIHPAVLRKLVQRIVDDCPDTVRTRGRLGGEHGATARITGDAREMDIAVELALRYPSPVREAVESLRTKLIDEMGRITGHRVRAVDVTVSALLPENRPAKVE</sequence>
<comment type="caution">
    <text evidence="2">The sequence shown here is derived from an EMBL/GenBank/DDBJ whole genome shotgun (WGS) entry which is preliminary data.</text>
</comment>
<evidence type="ECO:0000256" key="1">
    <source>
        <dbReference type="SAM" id="MobiDB-lite"/>
    </source>
</evidence>
<dbReference type="Proteomes" id="UP001501747">
    <property type="component" value="Unassembled WGS sequence"/>
</dbReference>
<proteinExistence type="predicted"/>
<accession>A0ABP7U777</accession>
<evidence type="ECO:0000313" key="3">
    <source>
        <dbReference type="Proteomes" id="UP001501747"/>
    </source>
</evidence>
<evidence type="ECO:0000313" key="2">
    <source>
        <dbReference type="EMBL" id="GAA4037140.1"/>
    </source>
</evidence>
<keyword evidence="3" id="KW-1185">Reference proteome</keyword>